<dbReference type="InterPro" id="IPR003961">
    <property type="entry name" value="FN3_dom"/>
</dbReference>
<gene>
    <name evidence="5" type="primary">acm_3</name>
    <name evidence="5" type="ORF">CLORY_29450</name>
</gene>
<dbReference type="SUPFAM" id="SSF51445">
    <property type="entry name" value="(Trans)glycosidases"/>
    <property type="match status" value="1"/>
</dbReference>
<dbReference type="GO" id="GO:0016052">
    <property type="term" value="P:carbohydrate catabolic process"/>
    <property type="evidence" value="ECO:0007669"/>
    <property type="project" value="TreeGrafter"/>
</dbReference>
<dbReference type="STRING" id="1450648.CLORY_29450"/>
<dbReference type="RefSeq" id="WP_169911641.1">
    <property type="nucleotide sequence ID" value="NZ_MZGV01000034.1"/>
</dbReference>
<dbReference type="InterPro" id="IPR017853">
    <property type="entry name" value="GH"/>
</dbReference>
<evidence type="ECO:0000313" key="6">
    <source>
        <dbReference type="Proteomes" id="UP000190080"/>
    </source>
</evidence>
<dbReference type="GO" id="GO:0009253">
    <property type="term" value="P:peptidoglycan catabolic process"/>
    <property type="evidence" value="ECO:0007669"/>
    <property type="project" value="InterPro"/>
</dbReference>
<keyword evidence="6" id="KW-1185">Reference proteome</keyword>
<proteinExistence type="inferred from homology"/>
<comment type="similarity">
    <text evidence="1">Belongs to the glycosyl hydrolase 25 family.</text>
</comment>
<evidence type="ECO:0000256" key="1">
    <source>
        <dbReference type="ARBA" id="ARBA00010646"/>
    </source>
</evidence>
<dbReference type="PROSITE" id="PS50853">
    <property type="entry name" value="FN3"/>
    <property type="match status" value="1"/>
</dbReference>
<evidence type="ECO:0000259" key="4">
    <source>
        <dbReference type="PROSITE" id="PS50853"/>
    </source>
</evidence>
<dbReference type="Proteomes" id="UP000190080">
    <property type="component" value="Unassembled WGS sequence"/>
</dbReference>
<reference evidence="5 6" key="1">
    <citation type="submission" date="2017-03" db="EMBL/GenBank/DDBJ databases">
        <title>Genome sequence of Clostridium oryzae DSM 28571.</title>
        <authorList>
            <person name="Poehlein A."/>
            <person name="Daniel R."/>
        </authorList>
    </citation>
    <scope>NUCLEOTIDE SEQUENCE [LARGE SCALE GENOMIC DNA]</scope>
    <source>
        <strain evidence="5 6">DSM 28571</strain>
    </source>
</reference>
<sequence length="454" mass="50183">MKKRIRKIRGISCIIILIAFILSLVEVPKHVNAETKNLPTSMKVNAVLSSHNGDSRLHKEFSSTSDSQFVLDTPESLKAEEYSYDSITVSWSGVTGASGYEVYRAESSDGPYNLILTSVSTSCIDKGVITDKTYYYKVRAYTVTGDSKIYSDFTPVVNGAATIINVVSVGLDKKTDTLTVGDKDTLAVSIKPKNATNQSVMWNSSDETVAKINSKGKITAVGAGKTIITVITVDGGITASCTIIVKDVVKNPKIKGIDVSKWQNRINWSKVKRSGVKFAMIRASYGSSGVDQMFSANYASAKANGIAVGAYHYSYATTVSRANKEVNFFIKRLKGKKFEYPICVDVEDSCQRGLNKKKLTNIVLTYLRKLSKAGYYPMIYANRTWYTTELDDTRLKVYDHWLAQWGASITYKGKVGMWQYTSSGKVKGINGRVDMDISYVDYAAKIKKLHKNGF</sequence>
<dbReference type="InterPro" id="IPR013783">
    <property type="entry name" value="Ig-like_fold"/>
</dbReference>
<dbReference type="InterPro" id="IPR002053">
    <property type="entry name" value="Glyco_hydro_25"/>
</dbReference>
<keyword evidence="2 5" id="KW-0378">Hydrolase</keyword>
<evidence type="ECO:0000256" key="3">
    <source>
        <dbReference type="ARBA" id="ARBA00023295"/>
    </source>
</evidence>
<dbReference type="CDD" id="cd06414">
    <property type="entry name" value="GH25_LytC-like"/>
    <property type="match status" value="1"/>
</dbReference>
<dbReference type="Pfam" id="PF01183">
    <property type="entry name" value="Glyco_hydro_25"/>
    <property type="match status" value="1"/>
</dbReference>
<dbReference type="CDD" id="cd00063">
    <property type="entry name" value="FN3"/>
    <property type="match status" value="1"/>
</dbReference>
<dbReference type="GO" id="GO:0003796">
    <property type="term" value="F:lysozyme activity"/>
    <property type="evidence" value="ECO:0007669"/>
    <property type="project" value="UniProtKB-EC"/>
</dbReference>
<dbReference type="InterPro" id="IPR018077">
    <property type="entry name" value="Glyco_hydro_fam25_subgr"/>
</dbReference>
<evidence type="ECO:0000313" key="5">
    <source>
        <dbReference type="EMBL" id="OPJ60224.1"/>
    </source>
</evidence>
<dbReference type="EMBL" id="MZGV01000034">
    <property type="protein sequence ID" value="OPJ60224.1"/>
    <property type="molecule type" value="Genomic_DNA"/>
</dbReference>
<evidence type="ECO:0000256" key="2">
    <source>
        <dbReference type="ARBA" id="ARBA00022801"/>
    </source>
</evidence>
<dbReference type="SMART" id="SM00635">
    <property type="entry name" value="BID_2"/>
    <property type="match status" value="1"/>
</dbReference>
<protein>
    <submittedName>
        <fullName evidence="5">Lysozyme M1</fullName>
        <ecNumber evidence="5">3.2.1.17</ecNumber>
    </submittedName>
</protein>
<dbReference type="PROSITE" id="PS51904">
    <property type="entry name" value="GLYCOSYL_HYDROL_F25_2"/>
    <property type="match status" value="1"/>
</dbReference>
<dbReference type="AlphaFoldDB" id="A0A1V4IK73"/>
<dbReference type="SMART" id="SM00641">
    <property type="entry name" value="Glyco_25"/>
    <property type="match status" value="1"/>
</dbReference>
<dbReference type="InterPro" id="IPR036116">
    <property type="entry name" value="FN3_sf"/>
</dbReference>
<dbReference type="PANTHER" id="PTHR34135">
    <property type="entry name" value="LYSOZYME"/>
    <property type="match status" value="1"/>
</dbReference>
<dbReference type="GO" id="GO:0016998">
    <property type="term" value="P:cell wall macromolecule catabolic process"/>
    <property type="evidence" value="ECO:0007669"/>
    <property type="project" value="InterPro"/>
</dbReference>
<dbReference type="InterPro" id="IPR008964">
    <property type="entry name" value="Invasin/intimin_cell_adhesion"/>
</dbReference>
<accession>A0A1V4IK73</accession>
<dbReference type="EC" id="3.2.1.17" evidence="5"/>
<keyword evidence="3 5" id="KW-0326">Glycosidase</keyword>
<feature type="domain" description="Fibronectin type-III" evidence="4">
    <location>
        <begin position="73"/>
        <end position="165"/>
    </location>
</feature>
<dbReference type="SMART" id="SM00060">
    <property type="entry name" value="FN3"/>
    <property type="match status" value="1"/>
</dbReference>
<dbReference type="Gene3D" id="2.60.40.10">
    <property type="entry name" value="Immunoglobulins"/>
    <property type="match status" value="1"/>
</dbReference>
<dbReference type="PANTHER" id="PTHR34135:SF2">
    <property type="entry name" value="LYSOZYME"/>
    <property type="match status" value="1"/>
</dbReference>
<dbReference type="Pfam" id="PF02368">
    <property type="entry name" value="Big_2"/>
    <property type="match status" value="1"/>
</dbReference>
<organism evidence="5 6">
    <name type="scientific">Clostridium oryzae</name>
    <dbReference type="NCBI Taxonomy" id="1450648"/>
    <lineage>
        <taxon>Bacteria</taxon>
        <taxon>Bacillati</taxon>
        <taxon>Bacillota</taxon>
        <taxon>Clostridia</taxon>
        <taxon>Eubacteriales</taxon>
        <taxon>Clostridiaceae</taxon>
        <taxon>Clostridium</taxon>
    </lineage>
</organism>
<dbReference type="SUPFAM" id="SSF49265">
    <property type="entry name" value="Fibronectin type III"/>
    <property type="match status" value="1"/>
</dbReference>
<name>A0A1V4IK73_9CLOT</name>
<dbReference type="Gene3D" id="2.60.40.1080">
    <property type="match status" value="1"/>
</dbReference>
<dbReference type="SUPFAM" id="SSF49373">
    <property type="entry name" value="Invasin/intimin cell-adhesion fragments"/>
    <property type="match status" value="1"/>
</dbReference>
<dbReference type="Gene3D" id="3.20.20.80">
    <property type="entry name" value="Glycosidases"/>
    <property type="match status" value="1"/>
</dbReference>
<dbReference type="InterPro" id="IPR003343">
    <property type="entry name" value="Big_2"/>
</dbReference>
<comment type="caution">
    <text evidence="5">The sequence shown here is derived from an EMBL/GenBank/DDBJ whole genome shotgun (WGS) entry which is preliminary data.</text>
</comment>